<dbReference type="EMBL" id="UGXH01000003">
    <property type="protein sequence ID" value="SUG54909.1"/>
    <property type="molecule type" value="Genomic_DNA"/>
</dbReference>
<sequence length="94" mass="10734">MRASWHRYHQAYRERGGLNLDTLISLLRALDKLHNLDAVLFESELRNFHESYEGGEGSGRLQVRQQAADLNNKSSAPQSEEVNYSAALENSLCW</sequence>
<dbReference type="AlphaFoldDB" id="A0A379TZF8"/>
<gene>
    <name evidence="1" type="ORF">NCTC10060_02022</name>
</gene>
<name>A0A379TZF8_SALDZ</name>
<dbReference type="Proteomes" id="UP000254633">
    <property type="component" value="Unassembled WGS sequence"/>
</dbReference>
<organism evidence="1 2">
    <name type="scientific">Salmonella diarizonae</name>
    <dbReference type="NCBI Taxonomy" id="59204"/>
    <lineage>
        <taxon>Bacteria</taxon>
        <taxon>Pseudomonadati</taxon>
        <taxon>Pseudomonadota</taxon>
        <taxon>Gammaproteobacteria</taxon>
        <taxon>Enterobacterales</taxon>
        <taxon>Enterobacteriaceae</taxon>
        <taxon>Salmonella</taxon>
    </lineage>
</organism>
<accession>A0A379TZF8</accession>
<protein>
    <submittedName>
        <fullName evidence="1">Transcriptional regulator</fullName>
    </submittedName>
</protein>
<reference evidence="1 2" key="1">
    <citation type="submission" date="2018-06" db="EMBL/GenBank/DDBJ databases">
        <authorList>
            <consortium name="Pathogen Informatics"/>
            <person name="Doyle S."/>
        </authorList>
    </citation>
    <scope>NUCLEOTIDE SEQUENCE [LARGE SCALE GENOMIC DNA]</scope>
    <source>
        <strain evidence="1 2">NCTC10060</strain>
    </source>
</reference>
<evidence type="ECO:0000313" key="1">
    <source>
        <dbReference type="EMBL" id="SUG54909.1"/>
    </source>
</evidence>
<evidence type="ECO:0000313" key="2">
    <source>
        <dbReference type="Proteomes" id="UP000254633"/>
    </source>
</evidence>
<proteinExistence type="predicted"/>